<evidence type="ECO:0000313" key="2">
    <source>
        <dbReference type="EMBL" id="NYI90814.1"/>
    </source>
</evidence>
<evidence type="ECO:0000259" key="1">
    <source>
        <dbReference type="Pfam" id="PF18075"/>
    </source>
</evidence>
<dbReference type="InterPro" id="IPR040690">
    <property type="entry name" value="FtsX_ECD"/>
</dbReference>
<keyword evidence="3" id="KW-1185">Reference proteome</keyword>
<protein>
    <recommendedName>
        <fullName evidence="1">FtsX extracellular domain-containing protein</fullName>
    </recommendedName>
</protein>
<dbReference type="Pfam" id="PF18075">
    <property type="entry name" value="FtsX_ECD"/>
    <property type="match status" value="1"/>
</dbReference>
<name>A0A853B7T6_9PSEU</name>
<organism evidence="2 3">
    <name type="scientific">Amycolatopsis endophytica</name>
    <dbReference type="NCBI Taxonomy" id="860233"/>
    <lineage>
        <taxon>Bacteria</taxon>
        <taxon>Bacillati</taxon>
        <taxon>Actinomycetota</taxon>
        <taxon>Actinomycetes</taxon>
        <taxon>Pseudonocardiales</taxon>
        <taxon>Pseudonocardiaceae</taxon>
        <taxon>Amycolatopsis</taxon>
    </lineage>
</organism>
<evidence type="ECO:0000313" key="3">
    <source>
        <dbReference type="Proteomes" id="UP000549616"/>
    </source>
</evidence>
<reference evidence="2 3" key="1">
    <citation type="submission" date="2020-07" db="EMBL/GenBank/DDBJ databases">
        <title>Sequencing the genomes of 1000 actinobacteria strains.</title>
        <authorList>
            <person name="Klenk H.-P."/>
        </authorList>
    </citation>
    <scope>NUCLEOTIDE SEQUENCE [LARGE SCALE GENOMIC DNA]</scope>
    <source>
        <strain evidence="2 3">DSM 104006</strain>
    </source>
</reference>
<dbReference type="Proteomes" id="UP000549616">
    <property type="component" value="Unassembled WGS sequence"/>
</dbReference>
<accession>A0A853B7T6</accession>
<dbReference type="Gene3D" id="3.30.70.3040">
    <property type="match status" value="1"/>
</dbReference>
<sequence>MRPETSGRRVVLPLALLAVVLAAIAVAAVLLWPGDEKPVLGPAPVIPRTGHQVCADNIMINTDTDAEMSRIANAVRADPRARKVYTETRDEAFARFKDLFKDQPDLLAHARAEALPFSVTVTAAGDVDLHAWAAELTATFPEATSVRPMIRSEVLAGLPPSYGTEAPAPCPAGGEWE</sequence>
<dbReference type="EMBL" id="JACCFK010000001">
    <property type="protein sequence ID" value="NYI90814.1"/>
    <property type="molecule type" value="Genomic_DNA"/>
</dbReference>
<dbReference type="RefSeq" id="WP_179774782.1">
    <property type="nucleotide sequence ID" value="NZ_JACCFK010000001.1"/>
</dbReference>
<feature type="domain" description="FtsX extracellular" evidence="1">
    <location>
        <begin position="58"/>
        <end position="137"/>
    </location>
</feature>
<comment type="caution">
    <text evidence="2">The sequence shown here is derived from an EMBL/GenBank/DDBJ whole genome shotgun (WGS) entry which is preliminary data.</text>
</comment>
<proteinExistence type="predicted"/>
<dbReference type="AlphaFoldDB" id="A0A853B7T6"/>
<gene>
    <name evidence="2" type="ORF">HNR02_004137</name>
</gene>